<comment type="caution">
    <text evidence="1">The sequence shown here is derived from an EMBL/GenBank/DDBJ whole genome shotgun (WGS) entry which is preliminary data.</text>
</comment>
<dbReference type="Gene3D" id="3.10.180.10">
    <property type="entry name" value="2,3-Dihydroxybiphenyl 1,2-Dioxygenase, domain 1"/>
    <property type="match status" value="1"/>
</dbReference>
<dbReference type="InterPro" id="IPR029068">
    <property type="entry name" value="Glyas_Bleomycin-R_OHBP_Dase"/>
</dbReference>
<keyword evidence="2" id="KW-1185">Reference proteome</keyword>
<accession>A0A8H7MJY4</accession>
<dbReference type="OrthoDB" id="4179687at2759"/>
<dbReference type="EMBL" id="RZGK01000007">
    <property type="protein sequence ID" value="KAF9697988.1"/>
    <property type="molecule type" value="Genomic_DNA"/>
</dbReference>
<sequence length="255" mass="27936">MATLASTSSIPALGPAPTRLRQIALVVKDIKRARQLLTHVIGTSVIYEDPAVGQWGLQNFLIPLGGDIIEVVSPLKEGTTAGRLLDKRGDGGYMIIMQTEDAKERRQYIESKDLVKVITNQEHGDTVFVQYHPKGIPGGVMPELDSHAPSTDNPTPLKSRFSPWHACGPDYEKYYPRMKQTAHLSLEGCVLRLQAGDHGHEAAARDWEEVFGVARSRDLLAFTNARMGFIPGRDGHPEGLVSITVGKLAFAVMDT</sequence>
<organism evidence="1 2">
    <name type="scientific">Ascochyta lentis</name>
    <dbReference type="NCBI Taxonomy" id="205686"/>
    <lineage>
        <taxon>Eukaryota</taxon>
        <taxon>Fungi</taxon>
        <taxon>Dikarya</taxon>
        <taxon>Ascomycota</taxon>
        <taxon>Pezizomycotina</taxon>
        <taxon>Dothideomycetes</taxon>
        <taxon>Pleosporomycetidae</taxon>
        <taxon>Pleosporales</taxon>
        <taxon>Pleosporineae</taxon>
        <taxon>Didymellaceae</taxon>
        <taxon>Ascochyta</taxon>
    </lineage>
</organism>
<name>A0A8H7MJY4_9PLEO</name>
<evidence type="ECO:0008006" key="3">
    <source>
        <dbReference type="Google" id="ProtNLM"/>
    </source>
</evidence>
<gene>
    <name evidence="1" type="ORF">EKO04_004316</name>
</gene>
<protein>
    <recommendedName>
        <fullName evidence="3">Glyoxalase-like domain-containing protein</fullName>
    </recommendedName>
</protein>
<reference evidence="1" key="1">
    <citation type="submission" date="2018-12" db="EMBL/GenBank/DDBJ databases">
        <authorList>
            <person name="Syme R.A."/>
            <person name="Farfan-Caceres L."/>
            <person name="Lichtenzveig J."/>
        </authorList>
    </citation>
    <scope>NUCLEOTIDE SEQUENCE</scope>
    <source>
        <strain evidence="1">Al4</strain>
    </source>
</reference>
<dbReference type="SUPFAM" id="SSF54593">
    <property type="entry name" value="Glyoxalase/Bleomycin resistance protein/Dihydroxybiphenyl dioxygenase"/>
    <property type="match status" value="1"/>
</dbReference>
<evidence type="ECO:0000313" key="1">
    <source>
        <dbReference type="EMBL" id="KAF9697988.1"/>
    </source>
</evidence>
<proteinExistence type="predicted"/>
<dbReference type="Proteomes" id="UP000651452">
    <property type="component" value="Unassembled WGS sequence"/>
</dbReference>
<reference evidence="1" key="2">
    <citation type="submission" date="2020-09" db="EMBL/GenBank/DDBJ databases">
        <title>Reference genome assembly for Australian Ascochyta lentis isolate Al4.</title>
        <authorList>
            <person name="Lee R.C."/>
            <person name="Farfan-Caceres L.M."/>
            <person name="Debler J.W."/>
            <person name="Williams A.H."/>
            <person name="Henares B.M."/>
        </authorList>
    </citation>
    <scope>NUCLEOTIDE SEQUENCE</scope>
    <source>
        <strain evidence="1">Al4</strain>
    </source>
</reference>
<evidence type="ECO:0000313" key="2">
    <source>
        <dbReference type="Proteomes" id="UP000651452"/>
    </source>
</evidence>
<dbReference type="AlphaFoldDB" id="A0A8H7MJY4"/>